<keyword evidence="7" id="KW-1185">Reference proteome</keyword>
<evidence type="ECO:0000313" key="7">
    <source>
        <dbReference type="Proteomes" id="UP000800093"/>
    </source>
</evidence>
<accession>A0A9P4K3P5</accession>
<feature type="compositionally biased region" description="Basic and acidic residues" evidence="4">
    <location>
        <begin position="20"/>
        <end position="31"/>
    </location>
</feature>
<feature type="region of interest" description="Disordered" evidence="4">
    <location>
        <begin position="555"/>
        <end position="628"/>
    </location>
</feature>
<evidence type="ECO:0000313" key="6">
    <source>
        <dbReference type="EMBL" id="KAF2261321.1"/>
    </source>
</evidence>
<feature type="compositionally biased region" description="Polar residues" evidence="4">
    <location>
        <begin position="35"/>
        <end position="65"/>
    </location>
</feature>
<dbReference type="Pfam" id="PF04082">
    <property type="entry name" value="Fungal_trans"/>
    <property type="match status" value="1"/>
</dbReference>
<name>A0A9P4K3P5_9PLEO</name>
<dbReference type="AlphaFoldDB" id="A0A9P4K3P5"/>
<reference evidence="7" key="1">
    <citation type="journal article" date="2020" name="Stud. Mycol.">
        <title>101 Dothideomycetes genomes: A test case for predicting lifestyles and emergence of pathogens.</title>
        <authorList>
            <person name="Haridas S."/>
            <person name="Albert R."/>
            <person name="Binder M."/>
            <person name="Bloem J."/>
            <person name="LaButti K."/>
            <person name="Salamov A."/>
            <person name="Andreopoulos B."/>
            <person name="Baker S."/>
            <person name="Barry K."/>
            <person name="Bills G."/>
            <person name="Bluhm B."/>
            <person name="Cannon C."/>
            <person name="Castanera R."/>
            <person name="Culley D."/>
            <person name="Daum C."/>
            <person name="Ezra D."/>
            <person name="Gonzalez J."/>
            <person name="Henrissat B."/>
            <person name="Kuo A."/>
            <person name="Liang C."/>
            <person name="Lipzen A."/>
            <person name="Lutzoni F."/>
            <person name="Magnuson J."/>
            <person name="Mondo S."/>
            <person name="Nolan M."/>
            <person name="Ohm R."/>
            <person name="Pangilinan J."/>
            <person name="Park H.-J."/>
            <person name="Ramirez L."/>
            <person name="Alfaro M."/>
            <person name="Sun H."/>
            <person name="Tritt A."/>
            <person name="Yoshinaga Y."/>
            <person name="Zwiers L.-H."/>
            <person name="Turgeon B."/>
            <person name="Goodwin S."/>
            <person name="Spatafora J."/>
            <person name="Crous P."/>
            <person name="Grigoriev I."/>
        </authorList>
    </citation>
    <scope>NUCLEOTIDE SEQUENCE [LARGE SCALE GENOMIC DNA]</scope>
    <source>
        <strain evidence="7">CBS 304.66</strain>
    </source>
</reference>
<protein>
    <recommendedName>
        <fullName evidence="5">Xylanolytic transcriptional activator regulatory domain-containing protein</fullName>
    </recommendedName>
</protein>
<keyword evidence="1" id="KW-0805">Transcription regulation</keyword>
<dbReference type="PANTHER" id="PTHR47424">
    <property type="entry name" value="REGULATORY PROTEIN GAL4"/>
    <property type="match status" value="1"/>
</dbReference>
<comment type="caution">
    <text evidence="6">The sequence shown here is derived from an EMBL/GenBank/DDBJ whole genome shotgun (WGS) entry which is preliminary data.</text>
</comment>
<feature type="region of interest" description="Disordered" evidence="4">
    <location>
        <begin position="101"/>
        <end position="120"/>
    </location>
</feature>
<dbReference type="GO" id="GO:0005634">
    <property type="term" value="C:nucleus"/>
    <property type="evidence" value="ECO:0007669"/>
    <property type="project" value="TreeGrafter"/>
</dbReference>
<dbReference type="EMBL" id="ML986660">
    <property type="protein sequence ID" value="KAF2261321.1"/>
    <property type="molecule type" value="Genomic_DNA"/>
</dbReference>
<evidence type="ECO:0000256" key="1">
    <source>
        <dbReference type="ARBA" id="ARBA00023015"/>
    </source>
</evidence>
<evidence type="ECO:0000256" key="2">
    <source>
        <dbReference type="ARBA" id="ARBA00023163"/>
    </source>
</evidence>
<keyword evidence="3" id="KW-0539">Nucleus</keyword>
<sequence length="695" mass="77929">MRLCVYSTTPAHNIDHSVVRKRSLRSEDGQKKAHVSQSPSSIARETSANTPPEITHTKSVASQSKSEVKSSRKPPRQRNPRSAATASLQYLVDTARLILRPDEEPDGVDNPSTEHKRPTKSISVWNSLRHHKRNVFDRTSLPPRKYAQSLLDAFFEGPNRYIYVCERLEMQARLDRLYNEKDAIEDEVKALIYLTLAVGAQWKDGVSSEDSATWSATAQDWMDIAQQDDQENWLWVAQALLLTCLRHAAERPAKCYIDLGSAVKVAQTYRIDLSFEDSCFDSQETYSKWRQVWLSLIFVDAWLSTALGRNPQITCETSQDPFLRNLKLDYGLLGCSVQTCNARMGVIISRMLKDIHSSSRVDIRVYDQYLQVIQKWINGIPPHLRLTGEDDNALNNLQSSITDYYSALHLELTHLGSVMFLLRPLLLHCAGRELQQPDTVLPETVRVHAQACTDSAIRIARCCSSLMSRGILAKRSWYMIHLTFNAAIIILLNMSRSRTVHDASRVTHDQIYQHQQELGFSMCMSILSHCASQDALAAHFFKIAQDLHNSLPSKHATGPMVDITHMHPPINKRPSLNPQQTPPSRSSSSAQSQLSHSTSHSSSTSFSTSTPLSMAAPDPNMPLSSAPNMDGVEFTGPFLYLNPETPFYSGSSSSELLRELGSGMDGMVDVVDEELAGIGQFEFEDWLVDKPGSLE</sequence>
<proteinExistence type="predicted"/>
<keyword evidence="2" id="KW-0804">Transcription</keyword>
<dbReference type="Proteomes" id="UP000800093">
    <property type="component" value="Unassembled WGS sequence"/>
</dbReference>
<dbReference type="GO" id="GO:0000435">
    <property type="term" value="P:positive regulation of transcription from RNA polymerase II promoter by galactose"/>
    <property type="evidence" value="ECO:0007669"/>
    <property type="project" value="TreeGrafter"/>
</dbReference>
<dbReference type="InterPro" id="IPR051127">
    <property type="entry name" value="Fungal_SecMet_Regulators"/>
</dbReference>
<evidence type="ECO:0000256" key="4">
    <source>
        <dbReference type="SAM" id="MobiDB-lite"/>
    </source>
</evidence>
<feature type="domain" description="Xylanolytic transcriptional activator regulatory" evidence="5">
    <location>
        <begin position="189"/>
        <end position="318"/>
    </location>
</feature>
<dbReference type="GO" id="GO:0000981">
    <property type="term" value="F:DNA-binding transcription factor activity, RNA polymerase II-specific"/>
    <property type="evidence" value="ECO:0007669"/>
    <property type="project" value="TreeGrafter"/>
</dbReference>
<evidence type="ECO:0000259" key="5">
    <source>
        <dbReference type="Pfam" id="PF04082"/>
    </source>
</evidence>
<feature type="region of interest" description="Disordered" evidence="4">
    <location>
        <begin position="20"/>
        <end position="86"/>
    </location>
</feature>
<feature type="compositionally biased region" description="Low complexity" evidence="4">
    <location>
        <begin position="578"/>
        <end position="613"/>
    </location>
</feature>
<dbReference type="OrthoDB" id="1919336at2759"/>
<dbReference type="PANTHER" id="PTHR47424:SF9">
    <property type="entry name" value="TAH-2"/>
    <property type="match status" value="1"/>
</dbReference>
<dbReference type="InterPro" id="IPR007219">
    <property type="entry name" value="XnlR_reg_dom"/>
</dbReference>
<evidence type="ECO:0000256" key="3">
    <source>
        <dbReference type="ARBA" id="ARBA00023242"/>
    </source>
</evidence>
<dbReference type="CDD" id="cd12148">
    <property type="entry name" value="fungal_TF_MHR"/>
    <property type="match status" value="1"/>
</dbReference>
<gene>
    <name evidence="6" type="ORF">CC78DRAFT_608511</name>
</gene>
<organism evidence="6 7">
    <name type="scientific">Lojkania enalia</name>
    <dbReference type="NCBI Taxonomy" id="147567"/>
    <lineage>
        <taxon>Eukaryota</taxon>
        <taxon>Fungi</taxon>
        <taxon>Dikarya</taxon>
        <taxon>Ascomycota</taxon>
        <taxon>Pezizomycotina</taxon>
        <taxon>Dothideomycetes</taxon>
        <taxon>Pleosporomycetidae</taxon>
        <taxon>Pleosporales</taxon>
        <taxon>Pleosporales incertae sedis</taxon>
        <taxon>Lojkania</taxon>
    </lineage>
</organism>
<dbReference type="GO" id="GO:0000978">
    <property type="term" value="F:RNA polymerase II cis-regulatory region sequence-specific DNA binding"/>
    <property type="evidence" value="ECO:0007669"/>
    <property type="project" value="TreeGrafter"/>
</dbReference>